<reference evidence="13 16" key="2">
    <citation type="submission" date="2019-04" db="EMBL/GenBank/DDBJ databases">
        <title>Isolation and culture of sulfate reducing bacteria from the cold seep of the South China Sea.</title>
        <authorList>
            <person name="Sun C."/>
            <person name="Liu R."/>
        </authorList>
    </citation>
    <scope>NUCLEOTIDE SEQUENCE [LARGE SCALE GENOMIC DNA]</scope>
    <source>
        <strain evidence="13 16">CS1</strain>
    </source>
</reference>
<evidence type="ECO:0000256" key="1">
    <source>
        <dbReference type="ARBA" id="ARBA00005091"/>
    </source>
</evidence>
<evidence type="ECO:0000259" key="12">
    <source>
        <dbReference type="Pfam" id="PF00117"/>
    </source>
</evidence>
<feature type="domain" description="Glutamine amidotransferase" evidence="12">
    <location>
        <begin position="11"/>
        <end position="203"/>
    </location>
</feature>
<gene>
    <name evidence="10 13" type="primary">hisH</name>
    <name evidence="14" type="ORF">DQK91_15820</name>
    <name evidence="13" type="ORF">E8L03_16335</name>
</gene>
<comment type="function">
    <text evidence="10">IGPS catalyzes the conversion of PRFAR and glutamine to IGP, AICAR and glutamate. The HisH subunit catalyzes the hydrolysis of glutamine to glutamate and ammonia as part of the synthesis of IGP and AICAR. The resulting ammonia molecule is channeled to the active site of HisF.</text>
</comment>
<evidence type="ECO:0000256" key="3">
    <source>
        <dbReference type="ARBA" id="ARBA00022605"/>
    </source>
</evidence>
<evidence type="ECO:0000256" key="9">
    <source>
        <dbReference type="ARBA" id="ARBA00049534"/>
    </source>
</evidence>
<evidence type="ECO:0000256" key="2">
    <source>
        <dbReference type="ARBA" id="ARBA00011152"/>
    </source>
</evidence>
<keyword evidence="6 10" id="KW-0368">Histidine biosynthesis</keyword>
<dbReference type="RefSeq" id="WP_144306356.1">
    <property type="nucleotide sequence ID" value="NZ_CP039543.1"/>
</dbReference>
<dbReference type="GO" id="GO:0016829">
    <property type="term" value="F:lyase activity"/>
    <property type="evidence" value="ECO:0007669"/>
    <property type="project" value="UniProtKB-KW"/>
</dbReference>
<organism evidence="14 15">
    <name type="scientific">Oceanidesulfovibrio marinus</name>
    <dbReference type="NCBI Taxonomy" id="370038"/>
    <lineage>
        <taxon>Bacteria</taxon>
        <taxon>Pseudomonadati</taxon>
        <taxon>Thermodesulfobacteriota</taxon>
        <taxon>Desulfovibrionia</taxon>
        <taxon>Desulfovibrionales</taxon>
        <taxon>Desulfovibrionaceae</taxon>
        <taxon>Oceanidesulfovibrio</taxon>
    </lineage>
</organism>
<dbReference type="Proteomes" id="UP000434052">
    <property type="component" value="Unassembled WGS sequence"/>
</dbReference>
<dbReference type="GO" id="GO:0000105">
    <property type="term" value="P:L-histidine biosynthetic process"/>
    <property type="evidence" value="ECO:0007669"/>
    <property type="project" value="UniProtKB-UniRule"/>
</dbReference>
<comment type="subcellular location">
    <subcellularLocation>
        <location evidence="10">Cytoplasm</location>
    </subcellularLocation>
</comment>
<dbReference type="GO" id="GO:0000107">
    <property type="term" value="F:imidazoleglycerol-phosphate synthase activity"/>
    <property type="evidence" value="ECO:0007669"/>
    <property type="project" value="UniProtKB-UniRule"/>
</dbReference>
<dbReference type="InterPro" id="IPR010139">
    <property type="entry name" value="Imidazole-glycPsynth_HisH"/>
</dbReference>
<feature type="active site" description="Nucleophile" evidence="10 11">
    <location>
        <position position="79"/>
    </location>
</feature>
<dbReference type="PIRSF" id="PIRSF000495">
    <property type="entry name" value="Amidotransf_hisH"/>
    <property type="match status" value="1"/>
</dbReference>
<dbReference type="InterPro" id="IPR029062">
    <property type="entry name" value="Class_I_gatase-like"/>
</dbReference>
<dbReference type="SUPFAM" id="SSF52317">
    <property type="entry name" value="Class I glutamine amidotransferase-like"/>
    <property type="match status" value="1"/>
</dbReference>
<dbReference type="Gene3D" id="3.40.50.880">
    <property type="match status" value="1"/>
</dbReference>
<comment type="pathway">
    <text evidence="1 10">Amino-acid biosynthesis; L-histidine biosynthesis; L-histidine from 5-phospho-alpha-D-ribose 1-diphosphate: step 5/9.</text>
</comment>
<evidence type="ECO:0000256" key="7">
    <source>
        <dbReference type="ARBA" id="ARBA00023239"/>
    </source>
</evidence>
<dbReference type="PANTHER" id="PTHR42701:SF1">
    <property type="entry name" value="IMIDAZOLE GLYCEROL PHOSPHATE SYNTHASE SUBUNIT HISH"/>
    <property type="match status" value="1"/>
</dbReference>
<sequence length="213" mass="23445">MLAILEYKAGNQTSVRRALDHLEIPNIITADPEKIAEAKGLIFPGVGAAGSAMDELLATGLDQVIKDHVAADKPLLGICVGCQILLDYSVENDTEALGIVPGECVMFQPTMKDESGDPIRIPHMGWNKVNLVKDCVLFDGVDPDSEFYFVHSYFPNPKEKYVIGTTRYGLTFCSVHGGPGLWATQFHPEKSGRPGLQVLKNFYRYCQEEARAE</sequence>
<keyword evidence="3 10" id="KW-0028">Amino-acid biosynthesis</keyword>
<keyword evidence="7 10" id="KW-0456">Lyase</keyword>
<evidence type="ECO:0000256" key="6">
    <source>
        <dbReference type="ARBA" id="ARBA00023102"/>
    </source>
</evidence>
<dbReference type="HAMAP" id="MF_00278">
    <property type="entry name" value="HisH"/>
    <property type="match status" value="1"/>
</dbReference>
<dbReference type="Pfam" id="PF00117">
    <property type="entry name" value="GATase"/>
    <property type="match status" value="1"/>
</dbReference>
<evidence type="ECO:0000256" key="5">
    <source>
        <dbReference type="ARBA" id="ARBA00022962"/>
    </source>
</evidence>
<keyword evidence="16" id="KW-1185">Reference proteome</keyword>
<dbReference type="EC" id="4.3.2.10" evidence="10"/>
<name>A0A6P1ZDC4_9BACT</name>
<dbReference type="NCBIfam" id="TIGR01855">
    <property type="entry name" value="IMP_synth_hisH"/>
    <property type="match status" value="1"/>
</dbReference>
<dbReference type="GO" id="GO:0004359">
    <property type="term" value="F:glutaminase activity"/>
    <property type="evidence" value="ECO:0007669"/>
    <property type="project" value="UniProtKB-EC"/>
</dbReference>
<dbReference type="GO" id="GO:0005737">
    <property type="term" value="C:cytoplasm"/>
    <property type="evidence" value="ECO:0007669"/>
    <property type="project" value="UniProtKB-SubCell"/>
</dbReference>
<evidence type="ECO:0000313" key="13">
    <source>
        <dbReference type="EMBL" id="QJT10403.1"/>
    </source>
</evidence>
<evidence type="ECO:0000256" key="4">
    <source>
        <dbReference type="ARBA" id="ARBA00022801"/>
    </source>
</evidence>
<feature type="active site" evidence="10 11">
    <location>
        <position position="187"/>
    </location>
</feature>
<dbReference type="PANTHER" id="PTHR42701">
    <property type="entry name" value="IMIDAZOLE GLYCEROL PHOSPHATE SYNTHASE SUBUNIT HISH"/>
    <property type="match status" value="1"/>
</dbReference>
<dbReference type="Proteomes" id="UP000503251">
    <property type="component" value="Chromosome"/>
</dbReference>
<dbReference type="EMBL" id="CP039543">
    <property type="protein sequence ID" value="QJT10403.1"/>
    <property type="molecule type" value="Genomic_DNA"/>
</dbReference>
<keyword evidence="5 10" id="KW-0315">Glutamine amidotransferase</keyword>
<accession>A0A6P1ZDC4</accession>
<proteinExistence type="inferred from homology"/>
<evidence type="ECO:0000313" key="16">
    <source>
        <dbReference type="Proteomes" id="UP000503251"/>
    </source>
</evidence>
<dbReference type="CDD" id="cd01748">
    <property type="entry name" value="GATase1_IGP_Synthase"/>
    <property type="match status" value="1"/>
</dbReference>
<keyword evidence="10" id="KW-0963">Cytoplasm</keyword>
<feature type="active site" evidence="10 11">
    <location>
        <position position="189"/>
    </location>
</feature>
<keyword evidence="4 10" id="KW-0378">Hydrolase</keyword>
<protein>
    <recommendedName>
        <fullName evidence="10">Imidazole glycerol phosphate synthase subunit HisH</fullName>
        <ecNumber evidence="10">4.3.2.10</ecNumber>
    </recommendedName>
    <alternativeName>
        <fullName evidence="10">IGP synthase glutaminase subunit</fullName>
        <ecNumber evidence="10">3.5.1.2</ecNumber>
    </alternativeName>
    <alternativeName>
        <fullName evidence="10">IGP synthase subunit HisH</fullName>
    </alternativeName>
    <alternativeName>
        <fullName evidence="10">ImGP synthase subunit HisH</fullName>
        <shortName evidence="10">IGPS subunit HisH</shortName>
    </alternativeName>
</protein>
<dbReference type="EC" id="3.5.1.2" evidence="10"/>
<evidence type="ECO:0000313" key="15">
    <source>
        <dbReference type="Proteomes" id="UP000434052"/>
    </source>
</evidence>
<comment type="catalytic activity">
    <reaction evidence="8 10">
        <text>5-[(5-phospho-1-deoxy-D-ribulos-1-ylimino)methylamino]-1-(5-phospho-beta-D-ribosyl)imidazole-4-carboxamide + L-glutamine = D-erythro-1-(imidazol-4-yl)glycerol 3-phosphate + 5-amino-1-(5-phospho-beta-D-ribosyl)imidazole-4-carboxamide + L-glutamate + H(+)</text>
        <dbReference type="Rhea" id="RHEA:24793"/>
        <dbReference type="ChEBI" id="CHEBI:15378"/>
        <dbReference type="ChEBI" id="CHEBI:29985"/>
        <dbReference type="ChEBI" id="CHEBI:58278"/>
        <dbReference type="ChEBI" id="CHEBI:58359"/>
        <dbReference type="ChEBI" id="CHEBI:58475"/>
        <dbReference type="ChEBI" id="CHEBI:58525"/>
        <dbReference type="EC" id="4.3.2.10"/>
    </reaction>
</comment>
<dbReference type="PROSITE" id="PS51273">
    <property type="entry name" value="GATASE_TYPE_1"/>
    <property type="match status" value="1"/>
</dbReference>
<comment type="catalytic activity">
    <reaction evidence="9 10">
        <text>L-glutamine + H2O = L-glutamate + NH4(+)</text>
        <dbReference type="Rhea" id="RHEA:15889"/>
        <dbReference type="ChEBI" id="CHEBI:15377"/>
        <dbReference type="ChEBI" id="CHEBI:28938"/>
        <dbReference type="ChEBI" id="CHEBI:29985"/>
        <dbReference type="ChEBI" id="CHEBI:58359"/>
        <dbReference type="EC" id="3.5.1.2"/>
    </reaction>
</comment>
<reference evidence="14 15" key="1">
    <citation type="submission" date="2018-06" db="EMBL/GenBank/DDBJ databases">
        <title>Complete genome of Desulfovibrio marinus P48SEP.</title>
        <authorList>
            <person name="Crispim J.S."/>
            <person name="Vidigal P.M.P."/>
            <person name="Silva L.C.F."/>
            <person name="Araujo L.C."/>
            <person name="Laguardia C.N."/>
            <person name="Dias R.S."/>
            <person name="Sousa M.P."/>
            <person name="Paula S.O."/>
            <person name="Silva C."/>
        </authorList>
    </citation>
    <scope>NUCLEOTIDE SEQUENCE [LARGE SCALE GENOMIC DNA]</scope>
    <source>
        <strain evidence="14 15">P48SEP</strain>
    </source>
</reference>
<dbReference type="AlphaFoldDB" id="A0A6P1ZDC4"/>
<dbReference type="InterPro" id="IPR017926">
    <property type="entry name" value="GATASE"/>
</dbReference>
<evidence type="ECO:0000313" key="14">
    <source>
        <dbReference type="EMBL" id="TVM32346.1"/>
    </source>
</evidence>
<evidence type="ECO:0000256" key="8">
    <source>
        <dbReference type="ARBA" id="ARBA00047838"/>
    </source>
</evidence>
<dbReference type="UniPathway" id="UPA00031">
    <property type="reaction ID" value="UER00010"/>
</dbReference>
<dbReference type="EMBL" id="QMIF01000011">
    <property type="protein sequence ID" value="TVM32346.1"/>
    <property type="molecule type" value="Genomic_DNA"/>
</dbReference>
<dbReference type="OrthoDB" id="9807749at2"/>
<evidence type="ECO:0000256" key="11">
    <source>
        <dbReference type="PIRSR" id="PIRSR000495-1"/>
    </source>
</evidence>
<evidence type="ECO:0000256" key="10">
    <source>
        <dbReference type="HAMAP-Rule" id="MF_00278"/>
    </source>
</evidence>
<comment type="subunit">
    <text evidence="2 10">Heterodimer of HisH and HisF.</text>
</comment>